<evidence type="ECO:0000313" key="6">
    <source>
        <dbReference type="EMBL" id="SIO26440.1"/>
    </source>
</evidence>
<accession>A0A1N6I354</accession>
<gene>
    <name evidence="6" type="ORF">SAMN05444168_3918</name>
</gene>
<dbReference type="Proteomes" id="UP000184693">
    <property type="component" value="Unassembled WGS sequence"/>
</dbReference>
<dbReference type="SUPFAM" id="SSF51126">
    <property type="entry name" value="Pectin lyase-like"/>
    <property type="match status" value="1"/>
</dbReference>
<dbReference type="InterPro" id="IPR012334">
    <property type="entry name" value="Pectin_lyas_fold"/>
</dbReference>
<proteinExistence type="inferred from homology"/>
<dbReference type="PANTHER" id="PTHR31339">
    <property type="entry name" value="PECTIN LYASE-RELATED"/>
    <property type="match status" value="1"/>
</dbReference>
<dbReference type="InterPro" id="IPR051801">
    <property type="entry name" value="GH28_Enzymes"/>
</dbReference>
<dbReference type="RefSeq" id="WP_074265715.1">
    <property type="nucleotide sequence ID" value="NZ_FSRM01000001.1"/>
</dbReference>
<evidence type="ECO:0000256" key="2">
    <source>
        <dbReference type="ARBA" id="ARBA00022801"/>
    </source>
</evidence>
<sequence length="731" mass="76798">MAAHDKDDTPLPAPHNNAPASPGRRAFMAFAGVSAGATLLATGRAAVAADPMFPFPSGPGDQLPPQPGHPFASDPIWGPAGEATAVIRRLAYIRPEMFSRADFHVMSYGARTLPASALISSTAWPGGKIPWVTGGTEQTAHPTSDLQSPGSDVMVPCDYTGTQHDSCAAFNAAIMDANRAGGGRVVVPAGNWYCGGPIVLLSHVNFHLESGCTIYFSPNPADYAKSGPYRTANGNLYHTRWQANDCLNFGSPIYAFRQTNIALTADDNTCVLNGQAMTPIQLSNQPPTSCWWTYKGSSNTYGCAGSSTPSQAYANPNNVPLTSLPASQIKNPQANVSFTNQYGVTGSLMDLLTGTGWNQDQNYLPALSELRVPFEDRIFGNGHFLRPCMIEFIGCTNVLLQNYHTQNTPFWQHHPTDCMNVVIDGVFADSVGPNNDGFDPDACNYVLVQNVQFNTGDDCIAMKSGKYLDTEYGPMQNIVVQNCTMQSGHGGLTIGSELSAGVQNVYARNLTMQNENWASNPLNIALRFKTNMNRGGYIKNVWINGVTLPNGVNLAGKYGGGALGAAISKITGTGTTGLATNPSTGQGGLITFDCDYSPSGDAVRWTPSVISNINISNVNASDVSGAVSYSMPSGFVAGSNSCFQAIVMQGPEAVDYNGPLPVPTVSPISGVTISNCNLGSPVCTGAAPTTPSTSASAAPGPIFVSNVSGITLNNVVITGTTYNTTLSASAT</sequence>
<dbReference type="PROSITE" id="PS51318">
    <property type="entry name" value="TAT"/>
    <property type="match status" value="1"/>
</dbReference>
<name>A0A1N6I354_9BURK</name>
<dbReference type="Gene3D" id="2.160.20.10">
    <property type="entry name" value="Single-stranded right-handed beta-helix, Pectin lyase-like"/>
    <property type="match status" value="1"/>
</dbReference>
<organism evidence="6 7">
    <name type="scientific">Paraburkholderia phenazinium</name>
    <dbReference type="NCBI Taxonomy" id="60549"/>
    <lineage>
        <taxon>Bacteria</taxon>
        <taxon>Pseudomonadati</taxon>
        <taxon>Pseudomonadota</taxon>
        <taxon>Betaproteobacteria</taxon>
        <taxon>Burkholderiales</taxon>
        <taxon>Burkholderiaceae</taxon>
        <taxon>Paraburkholderia</taxon>
    </lineage>
</organism>
<keyword evidence="3 4" id="KW-0326">Glycosidase</keyword>
<feature type="region of interest" description="Disordered" evidence="5">
    <location>
        <begin position="1"/>
        <end position="22"/>
    </location>
</feature>
<evidence type="ECO:0000256" key="3">
    <source>
        <dbReference type="ARBA" id="ARBA00023295"/>
    </source>
</evidence>
<dbReference type="AlphaFoldDB" id="A0A1N6I354"/>
<reference evidence="6 7" key="1">
    <citation type="submission" date="2016-11" db="EMBL/GenBank/DDBJ databases">
        <authorList>
            <person name="Jaros S."/>
            <person name="Januszkiewicz K."/>
            <person name="Wedrychowicz H."/>
        </authorList>
    </citation>
    <scope>NUCLEOTIDE SEQUENCE [LARGE SCALE GENOMIC DNA]</scope>
    <source>
        <strain evidence="6 7">GAS86</strain>
    </source>
</reference>
<evidence type="ECO:0000256" key="1">
    <source>
        <dbReference type="ARBA" id="ARBA00008834"/>
    </source>
</evidence>
<dbReference type="PANTHER" id="PTHR31339:SF86">
    <property type="entry name" value="PECTATE LYASE SUPERFAMILY PROTEIN DOMAIN-CONTAINING PROTEIN"/>
    <property type="match status" value="1"/>
</dbReference>
<keyword evidence="2 4" id="KW-0378">Hydrolase</keyword>
<dbReference type="InterPro" id="IPR011050">
    <property type="entry name" value="Pectin_lyase_fold/virulence"/>
</dbReference>
<dbReference type="InterPro" id="IPR006311">
    <property type="entry name" value="TAT_signal"/>
</dbReference>
<evidence type="ECO:0000256" key="4">
    <source>
        <dbReference type="RuleBase" id="RU361169"/>
    </source>
</evidence>
<dbReference type="Pfam" id="PF00295">
    <property type="entry name" value="Glyco_hydro_28"/>
    <property type="match status" value="1"/>
</dbReference>
<evidence type="ECO:0000256" key="5">
    <source>
        <dbReference type="SAM" id="MobiDB-lite"/>
    </source>
</evidence>
<dbReference type="EMBL" id="FSRM01000001">
    <property type="protein sequence ID" value="SIO26440.1"/>
    <property type="molecule type" value="Genomic_DNA"/>
</dbReference>
<dbReference type="GO" id="GO:0004650">
    <property type="term" value="F:polygalacturonase activity"/>
    <property type="evidence" value="ECO:0007669"/>
    <property type="project" value="InterPro"/>
</dbReference>
<dbReference type="PROSITE" id="PS00502">
    <property type="entry name" value="POLYGALACTURONASE"/>
    <property type="match status" value="1"/>
</dbReference>
<dbReference type="GO" id="GO:0005975">
    <property type="term" value="P:carbohydrate metabolic process"/>
    <property type="evidence" value="ECO:0007669"/>
    <property type="project" value="InterPro"/>
</dbReference>
<dbReference type="InterPro" id="IPR000743">
    <property type="entry name" value="Glyco_hydro_28"/>
</dbReference>
<comment type="similarity">
    <text evidence="1 4">Belongs to the glycosyl hydrolase 28 family.</text>
</comment>
<dbReference type="OrthoDB" id="9795222at2"/>
<evidence type="ECO:0000313" key="7">
    <source>
        <dbReference type="Proteomes" id="UP000184693"/>
    </source>
</evidence>
<protein>
    <submittedName>
        <fullName evidence="6">Polygalacturonase</fullName>
    </submittedName>
</protein>